<feature type="domain" description="FAD dependent oxidoreductase" evidence="2">
    <location>
        <begin position="5"/>
        <end position="368"/>
    </location>
</feature>
<gene>
    <name evidence="3" type="ORF">GGR38_000784</name>
</gene>
<protein>
    <submittedName>
        <fullName evidence="3">Glycine/D-amino acid oxidase-like deaminating enzyme</fullName>
    </submittedName>
</protein>
<dbReference type="GO" id="GO:0016491">
    <property type="term" value="F:oxidoreductase activity"/>
    <property type="evidence" value="ECO:0007669"/>
    <property type="project" value="UniProtKB-KW"/>
</dbReference>
<evidence type="ECO:0000259" key="2">
    <source>
        <dbReference type="Pfam" id="PF01266"/>
    </source>
</evidence>
<evidence type="ECO:0000313" key="4">
    <source>
        <dbReference type="Proteomes" id="UP000548867"/>
    </source>
</evidence>
<sequence length="397" mass="42191">MTHEVLIIGGGLLGCAAAWHLARAGLTPRLIEARGINAGASGQNAGSLHFQIERRFLEPGGTGHAQGGDIVRLNRLAIEEWAGLEDQLGRPLDIHMHGGLMLAENEADLALLSLKVARENELGLPTQLLSGAEARDLVPRLASHICGAAWLAKEGHANPRILADAFADAARASGATIETQSRLLDLRRVGDDWQATIEQSGQITTASARHVILASGHWTARIAACMGLNIPLYLAPLMMSVTDRTAPFLPYLIQHVGKRLSMKQTDDGNMVIGGGWASAPQRMVDGLPDLDAPPHLVPDNLRANLTVAAGVLPCLRARSLIRSWTGMTCISADQLPIVGEVPAAPGLYVAAGGSMFTLGPLLARMLARSIIERAMPDEIALFSAARFAHLNAFVVQP</sequence>
<dbReference type="GO" id="GO:0005737">
    <property type="term" value="C:cytoplasm"/>
    <property type="evidence" value="ECO:0007669"/>
    <property type="project" value="TreeGrafter"/>
</dbReference>
<dbReference type="AlphaFoldDB" id="A0A7W6CLV4"/>
<name>A0A7W6CLV4_9SPHN</name>
<dbReference type="InterPro" id="IPR036188">
    <property type="entry name" value="FAD/NAD-bd_sf"/>
</dbReference>
<dbReference type="EMBL" id="JACIDX010000002">
    <property type="protein sequence ID" value="MBB3953857.1"/>
    <property type="molecule type" value="Genomic_DNA"/>
</dbReference>
<evidence type="ECO:0000256" key="1">
    <source>
        <dbReference type="ARBA" id="ARBA00023002"/>
    </source>
</evidence>
<dbReference type="PANTHER" id="PTHR13847">
    <property type="entry name" value="SARCOSINE DEHYDROGENASE-RELATED"/>
    <property type="match status" value="1"/>
</dbReference>
<dbReference type="Proteomes" id="UP000548867">
    <property type="component" value="Unassembled WGS sequence"/>
</dbReference>
<organism evidence="3 4">
    <name type="scientific">Novosphingobium sediminicola</name>
    <dbReference type="NCBI Taxonomy" id="563162"/>
    <lineage>
        <taxon>Bacteria</taxon>
        <taxon>Pseudomonadati</taxon>
        <taxon>Pseudomonadota</taxon>
        <taxon>Alphaproteobacteria</taxon>
        <taxon>Sphingomonadales</taxon>
        <taxon>Sphingomonadaceae</taxon>
        <taxon>Novosphingobium</taxon>
    </lineage>
</organism>
<dbReference type="Pfam" id="PF01266">
    <property type="entry name" value="DAO"/>
    <property type="match status" value="1"/>
</dbReference>
<keyword evidence="1" id="KW-0560">Oxidoreductase</keyword>
<accession>A0A7W6CLV4</accession>
<comment type="caution">
    <text evidence="3">The sequence shown here is derived from an EMBL/GenBank/DDBJ whole genome shotgun (WGS) entry which is preliminary data.</text>
</comment>
<dbReference type="Gene3D" id="3.30.9.10">
    <property type="entry name" value="D-Amino Acid Oxidase, subunit A, domain 2"/>
    <property type="match status" value="1"/>
</dbReference>
<dbReference type="Gene3D" id="3.50.50.60">
    <property type="entry name" value="FAD/NAD(P)-binding domain"/>
    <property type="match status" value="1"/>
</dbReference>
<dbReference type="InterPro" id="IPR006076">
    <property type="entry name" value="FAD-dep_OxRdtase"/>
</dbReference>
<dbReference type="RefSeq" id="WP_183622836.1">
    <property type="nucleotide sequence ID" value="NZ_JACIDX010000002.1"/>
</dbReference>
<evidence type="ECO:0000313" key="3">
    <source>
        <dbReference type="EMBL" id="MBB3953857.1"/>
    </source>
</evidence>
<reference evidence="3 4" key="1">
    <citation type="submission" date="2020-08" db="EMBL/GenBank/DDBJ databases">
        <title>Genomic Encyclopedia of Type Strains, Phase IV (KMG-IV): sequencing the most valuable type-strain genomes for metagenomic binning, comparative biology and taxonomic classification.</title>
        <authorList>
            <person name="Goeker M."/>
        </authorList>
    </citation>
    <scope>NUCLEOTIDE SEQUENCE [LARGE SCALE GENOMIC DNA]</scope>
    <source>
        <strain evidence="3 4">DSM 27057</strain>
    </source>
</reference>
<dbReference type="SUPFAM" id="SSF51905">
    <property type="entry name" value="FAD/NAD(P)-binding domain"/>
    <property type="match status" value="1"/>
</dbReference>
<keyword evidence="4" id="KW-1185">Reference proteome</keyword>
<proteinExistence type="predicted"/>